<dbReference type="SUPFAM" id="SSF53335">
    <property type="entry name" value="S-adenosyl-L-methionine-dependent methyltransferases"/>
    <property type="match status" value="1"/>
</dbReference>
<keyword evidence="3" id="KW-0808">Transferase</keyword>
<evidence type="ECO:0000313" key="3">
    <source>
        <dbReference type="EMBL" id="QFG68757.1"/>
    </source>
</evidence>
<dbReference type="Proteomes" id="UP000326546">
    <property type="component" value="Chromosome"/>
</dbReference>
<dbReference type="InterPro" id="IPR029063">
    <property type="entry name" value="SAM-dependent_MTases_sf"/>
</dbReference>
<keyword evidence="3" id="KW-0489">Methyltransferase</keyword>
<dbReference type="InterPro" id="IPR013216">
    <property type="entry name" value="Methyltransf_11"/>
</dbReference>
<proteinExistence type="predicted"/>
<dbReference type="InterPro" id="IPR050508">
    <property type="entry name" value="Methyltransf_Superfamily"/>
</dbReference>
<dbReference type="PANTHER" id="PTHR42912">
    <property type="entry name" value="METHYLTRANSFERASE"/>
    <property type="match status" value="1"/>
</dbReference>
<feature type="compositionally biased region" description="Basic and acidic residues" evidence="1">
    <location>
        <begin position="13"/>
        <end position="24"/>
    </location>
</feature>
<sequence length="280" mass="30214">MSSSSTTPPTPDRVTRRPADHEETVRADRAWWDAEAEDYYAEHGGFLGDADLVWGPEGWTEADLGLLGDLAGADVLEVGAGAAQGGRWCARQGARVLASDLSAGMLRVARRVDARDAAAGMPSAGPAAYLQCDGARLPLADASFDLVLTAHGVLAFVPEAEQALREWARVLRPGGRCVFSLPHPFRWSLPDVPGPEGLVVRHSYFDRRAYVEETQDGLATYAEHHRTVGDLVRAVVASGLVLEDLVEPPWPAGRDHVWGGWSRTRGELVPGTAIFLARHP</sequence>
<dbReference type="GO" id="GO:0008757">
    <property type="term" value="F:S-adenosylmethionine-dependent methyltransferase activity"/>
    <property type="evidence" value="ECO:0007669"/>
    <property type="project" value="InterPro"/>
</dbReference>
<dbReference type="Gene3D" id="3.40.50.150">
    <property type="entry name" value="Vaccinia Virus protein VP39"/>
    <property type="match status" value="1"/>
</dbReference>
<evidence type="ECO:0000256" key="1">
    <source>
        <dbReference type="SAM" id="MobiDB-lite"/>
    </source>
</evidence>
<dbReference type="Pfam" id="PF08241">
    <property type="entry name" value="Methyltransf_11"/>
    <property type="match status" value="1"/>
</dbReference>
<keyword evidence="4" id="KW-1185">Reference proteome</keyword>
<dbReference type="CDD" id="cd02440">
    <property type="entry name" value="AdoMet_MTases"/>
    <property type="match status" value="1"/>
</dbReference>
<name>A0A5J6V578_9MICO</name>
<dbReference type="RefSeq" id="WP_158061143.1">
    <property type="nucleotide sequence ID" value="NZ_CP044427.1"/>
</dbReference>
<protein>
    <submittedName>
        <fullName evidence="3">Class I SAM-dependent methyltransferase</fullName>
    </submittedName>
</protein>
<accession>A0A5J6V578</accession>
<evidence type="ECO:0000313" key="4">
    <source>
        <dbReference type="Proteomes" id="UP000326546"/>
    </source>
</evidence>
<dbReference type="KEGG" id="serw:FY030_08555"/>
<evidence type="ECO:0000259" key="2">
    <source>
        <dbReference type="Pfam" id="PF08241"/>
    </source>
</evidence>
<feature type="region of interest" description="Disordered" evidence="1">
    <location>
        <begin position="1"/>
        <end position="24"/>
    </location>
</feature>
<dbReference type="AlphaFoldDB" id="A0A5J6V578"/>
<organism evidence="3 4">
    <name type="scientific">Ornithinimicrobium pratense</name>
    <dbReference type="NCBI Taxonomy" id="2593973"/>
    <lineage>
        <taxon>Bacteria</taxon>
        <taxon>Bacillati</taxon>
        <taxon>Actinomycetota</taxon>
        <taxon>Actinomycetes</taxon>
        <taxon>Micrococcales</taxon>
        <taxon>Ornithinimicrobiaceae</taxon>
        <taxon>Ornithinimicrobium</taxon>
    </lineage>
</organism>
<reference evidence="3 4" key="1">
    <citation type="submission" date="2019-09" db="EMBL/GenBank/DDBJ databases">
        <title>Serinicoccus pratensis sp. nov., isolated from meadow soil.</title>
        <authorList>
            <person name="Zhang W."/>
        </authorList>
    </citation>
    <scope>NUCLEOTIDE SEQUENCE [LARGE SCALE GENOMIC DNA]</scope>
    <source>
        <strain evidence="3 4">W204</strain>
    </source>
</reference>
<dbReference type="EMBL" id="CP044427">
    <property type="protein sequence ID" value="QFG68757.1"/>
    <property type="molecule type" value="Genomic_DNA"/>
</dbReference>
<dbReference type="PANTHER" id="PTHR42912:SF93">
    <property type="entry name" value="N6-ADENOSINE-METHYLTRANSFERASE TMT1A"/>
    <property type="match status" value="1"/>
</dbReference>
<gene>
    <name evidence="3" type="ORF">FY030_08555</name>
</gene>
<dbReference type="GO" id="GO:0032259">
    <property type="term" value="P:methylation"/>
    <property type="evidence" value="ECO:0007669"/>
    <property type="project" value="UniProtKB-KW"/>
</dbReference>
<feature type="domain" description="Methyltransferase type 11" evidence="2">
    <location>
        <begin position="76"/>
        <end position="179"/>
    </location>
</feature>
<dbReference type="OrthoDB" id="5566900at2"/>